<evidence type="ECO:0000259" key="4">
    <source>
        <dbReference type="Pfam" id="PF13649"/>
    </source>
</evidence>
<dbReference type="InterPro" id="IPR029063">
    <property type="entry name" value="SAM-dependent_MTases_sf"/>
</dbReference>
<name>A0A8J3ZW23_9ACTN</name>
<feature type="domain" description="Methyltransferase" evidence="4">
    <location>
        <begin position="39"/>
        <end position="132"/>
    </location>
</feature>
<dbReference type="GO" id="GO:0032259">
    <property type="term" value="P:methylation"/>
    <property type="evidence" value="ECO:0007669"/>
    <property type="project" value="UniProtKB-KW"/>
</dbReference>
<keyword evidence="6" id="KW-1185">Reference proteome</keyword>
<comment type="caution">
    <text evidence="5">The sequence shown here is derived from an EMBL/GenBank/DDBJ whole genome shotgun (WGS) entry which is preliminary data.</text>
</comment>
<keyword evidence="1" id="KW-0489">Methyltransferase</keyword>
<evidence type="ECO:0000313" key="5">
    <source>
        <dbReference type="EMBL" id="GIJ68481.1"/>
    </source>
</evidence>
<evidence type="ECO:0000313" key="6">
    <source>
        <dbReference type="Proteomes" id="UP000635606"/>
    </source>
</evidence>
<dbReference type="GO" id="GO:0008168">
    <property type="term" value="F:methyltransferase activity"/>
    <property type="evidence" value="ECO:0007669"/>
    <property type="project" value="UniProtKB-KW"/>
</dbReference>
<dbReference type="PANTHER" id="PTHR43464">
    <property type="entry name" value="METHYLTRANSFERASE"/>
    <property type="match status" value="1"/>
</dbReference>
<reference evidence="5" key="1">
    <citation type="submission" date="2021-01" db="EMBL/GenBank/DDBJ databases">
        <title>Whole genome shotgun sequence of Virgisporangium ochraceum NBRC 16418.</title>
        <authorList>
            <person name="Komaki H."/>
            <person name="Tamura T."/>
        </authorList>
    </citation>
    <scope>NUCLEOTIDE SEQUENCE</scope>
    <source>
        <strain evidence="5">NBRC 16418</strain>
    </source>
</reference>
<proteinExistence type="predicted"/>
<dbReference type="Gene3D" id="3.40.50.150">
    <property type="entry name" value="Vaccinia Virus protein VP39"/>
    <property type="match status" value="1"/>
</dbReference>
<dbReference type="PANTHER" id="PTHR43464:SF19">
    <property type="entry name" value="UBIQUINONE BIOSYNTHESIS O-METHYLTRANSFERASE, MITOCHONDRIAL"/>
    <property type="match status" value="1"/>
</dbReference>
<dbReference type="RefSeq" id="WP_203928433.1">
    <property type="nucleotide sequence ID" value="NZ_BOPH01000043.1"/>
</dbReference>
<gene>
    <name evidence="5" type="ORF">Voc01_033980</name>
</gene>
<dbReference type="CDD" id="cd02440">
    <property type="entry name" value="AdoMet_MTases"/>
    <property type="match status" value="1"/>
</dbReference>
<dbReference type="Proteomes" id="UP000635606">
    <property type="component" value="Unassembled WGS sequence"/>
</dbReference>
<dbReference type="EMBL" id="BOPH01000043">
    <property type="protein sequence ID" value="GIJ68481.1"/>
    <property type="molecule type" value="Genomic_DNA"/>
</dbReference>
<dbReference type="Pfam" id="PF13649">
    <property type="entry name" value="Methyltransf_25"/>
    <property type="match status" value="1"/>
</dbReference>
<keyword evidence="2" id="KW-0808">Transferase</keyword>
<evidence type="ECO:0000256" key="1">
    <source>
        <dbReference type="ARBA" id="ARBA00022603"/>
    </source>
</evidence>
<dbReference type="AlphaFoldDB" id="A0A8J3ZW23"/>
<keyword evidence="3" id="KW-0949">S-adenosyl-L-methionine</keyword>
<evidence type="ECO:0000256" key="2">
    <source>
        <dbReference type="ARBA" id="ARBA00022679"/>
    </source>
</evidence>
<accession>A0A8J3ZW23</accession>
<sequence length="234" mass="26041">MTALFDPIAELYERYADINDALFRPYLEKALPDAATRSVDLGCGSGRFTGLLADRSAQVLGVDIAEREIAIAAEKRSRPNIEYRVGDLLEVTAEKDGPFDVVFSVNTMFHLFAGHDVDTVIGHVRSLVAPGGAAVIVDVVTPGPRAILFHRWWGVTDAVRTLRRRRSVADAWTVLRLRQHPTWMRHARVNQPLTRPDFHRYYSAHFPGATFVDDLDPFICALSWRSPAGTGDGT</sequence>
<evidence type="ECO:0000256" key="3">
    <source>
        <dbReference type="ARBA" id="ARBA00022691"/>
    </source>
</evidence>
<dbReference type="InterPro" id="IPR041698">
    <property type="entry name" value="Methyltransf_25"/>
</dbReference>
<dbReference type="SUPFAM" id="SSF53335">
    <property type="entry name" value="S-adenosyl-L-methionine-dependent methyltransferases"/>
    <property type="match status" value="1"/>
</dbReference>
<protein>
    <recommendedName>
        <fullName evidence="4">Methyltransferase domain-containing protein</fullName>
    </recommendedName>
</protein>
<organism evidence="5 6">
    <name type="scientific">Virgisporangium ochraceum</name>
    <dbReference type="NCBI Taxonomy" id="65505"/>
    <lineage>
        <taxon>Bacteria</taxon>
        <taxon>Bacillati</taxon>
        <taxon>Actinomycetota</taxon>
        <taxon>Actinomycetes</taxon>
        <taxon>Micromonosporales</taxon>
        <taxon>Micromonosporaceae</taxon>
        <taxon>Virgisporangium</taxon>
    </lineage>
</organism>